<dbReference type="PANTHER" id="PTHR46546">
    <property type="entry name" value="SHEWANELLA-LIKE PROTEIN PHOSPHATASE 1"/>
    <property type="match status" value="1"/>
</dbReference>
<evidence type="ECO:0000313" key="2">
    <source>
        <dbReference type="EMBL" id="MBW8190240.1"/>
    </source>
</evidence>
<keyword evidence="3" id="KW-1185">Reference proteome</keyword>
<dbReference type="SUPFAM" id="SSF56300">
    <property type="entry name" value="Metallo-dependent phosphatases"/>
    <property type="match status" value="1"/>
</dbReference>
<evidence type="ECO:0000313" key="3">
    <source>
        <dbReference type="Proteomes" id="UP001166251"/>
    </source>
</evidence>
<feature type="domain" description="Calcineurin-like phosphoesterase" evidence="1">
    <location>
        <begin position="71"/>
        <end position="174"/>
    </location>
</feature>
<gene>
    <name evidence="2" type="ORF">K0504_04250</name>
</gene>
<proteinExistence type="predicted"/>
<dbReference type="InterPro" id="IPR004843">
    <property type="entry name" value="Calcineurin-like_PHP"/>
</dbReference>
<comment type="caution">
    <text evidence="2">The sequence shown here is derived from an EMBL/GenBank/DDBJ whole genome shotgun (WGS) entry which is preliminary data.</text>
</comment>
<reference evidence="2" key="1">
    <citation type="submission" date="2021-07" db="EMBL/GenBank/DDBJ databases">
        <title>Neiella marina sp. nov., isolated from the intestinal content of sea cucumber Apostichopus japonicus.</title>
        <authorList>
            <person name="Bai X."/>
        </authorList>
    </citation>
    <scope>NUCLEOTIDE SEQUENCE</scope>
    <source>
        <strain evidence="2">126</strain>
    </source>
</reference>
<protein>
    <submittedName>
        <fullName evidence="2">Metallophosphoesterase</fullName>
    </submittedName>
</protein>
<name>A0ABS7ED39_9GAMM</name>
<dbReference type="RefSeq" id="WP_220102919.1">
    <property type="nucleotide sequence ID" value="NZ_JAHZSS010000003.1"/>
</dbReference>
<accession>A0ABS7ED39</accession>
<evidence type="ECO:0000259" key="1">
    <source>
        <dbReference type="Pfam" id="PF00149"/>
    </source>
</evidence>
<dbReference type="Proteomes" id="UP001166251">
    <property type="component" value="Unassembled WGS sequence"/>
</dbReference>
<organism evidence="2 3">
    <name type="scientific">Neiella holothuriorum</name>
    <dbReference type="NCBI Taxonomy" id="2870530"/>
    <lineage>
        <taxon>Bacteria</taxon>
        <taxon>Pseudomonadati</taxon>
        <taxon>Pseudomonadota</taxon>
        <taxon>Gammaproteobacteria</taxon>
        <taxon>Alteromonadales</taxon>
        <taxon>Echinimonadaceae</taxon>
        <taxon>Neiella</taxon>
    </lineage>
</organism>
<dbReference type="EMBL" id="JAHZSS010000003">
    <property type="protein sequence ID" value="MBW8190240.1"/>
    <property type="molecule type" value="Genomic_DNA"/>
</dbReference>
<dbReference type="InterPro" id="IPR029052">
    <property type="entry name" value="Metallo-depent_PP-like"/>
</dbReference>
<dbReference type="CDD" id="cd00838">
    <property type="entry name" value="MPP_superfamily"/>
    <property type="match status" value="1"/>
</dbReference>
<sequence>MAKLTRKLARKYKSLTTVSTQFAIGLPQQFQPWLAGNKHSVRRRGAGLSRAQQSVSKLMSNHKWKWPKQDIVFISDLHADAQALTDSLVACGSIKPVRNDESIKLTSVGKQRVHVFGGDFFDKGPSNLALLRQLKCFIEAGAKVKLLAGNHDIRVYYGMRYAGLTRDPRNGHFFVRMGVKAVPFLAEIKRDYLTESDYQRLPDDDGCARLLIPQHEWHQQFPKLAAWMMPPPAIEREVSKINNKSAKFRQACTEAGLSMRTAYAAALKWQQLFLQPEGEFHWFFEQLQLTYKRGSFLFVHAGLDDRMAAMLHDQGIGFANKLFKLQLSGSAFEFYYGPVANMIRTKYRSVDMPLSQHGANLAHAAGVHAIVHGHRNLLRGQRISSRKSLIHFECDITLDSHSRAKEGLTGAGAGATIIDAKGAVIGISNDYQWIKVFDPKGIRADYKQQALTA</sequence>
<dbReference type="Gene3D" id="3.60.21.10">
    <property type="match status" value="1"/>
</dbReference>
<dbReference type="PANTHER" id="PTHR46546:SF4">
    <property type="entry name" value="SHEWANELLA-LIKE PROTEIN PHOSPHATASE 1"/>
    <property type="match status" value="1"/>
</dbReference>
<dbReference type="Pfam" id="PF00149">
    <property type="entry name" value="Metallophos"/>
    <property type="match status" value="1"/>
</dbReference>